<evidence type="ECO:0000256" key="1">
    <source>
        <dbReference type="SAM" id="MobiDB-lite"/>
    </source>
</evidence>
<accession>A0A0F9EZL8</accession>
<name>A0A0F9EZL8_9ZZZZ</name>
<protein>
    <submittedName>
        <fullName evidence="2">Uncharacterized protein</fullName>
    </submittedName>
</protein>
<comment type="caution">
    <text evidence="2">The sequence shown here is derived from an EMBL/GenBank/DDBJ whole genome shotgun (WGS) entry which is preliminary data.</text>
</comment>
<evidence type="ECO:0000313" key="2">
    <source>
        <dbReference type="EMBL" id="KKL71666.1"/>
    </source>
</evidence>
<organism evidence="2">
    <name type="scientific">marine sediment metagenome</name>
    <dbReference type="NCBI Taxonomy" id="412755"/>
    <lineage>
        <taxon>unclassified sequences</taxon>
        <taxon>metagenomes</taxon>
        <taxon>ecological metagenomes</taxon>
    </lineage>
</organism>
<feature type="region of interest" description="Disordered" evidence="1">
    <location>
        <begin position="1"/>
        <end position="21"/>
    </location>
</feature>
<reference evidence="2" key="1">
    <citation type="journal article" date="2015" name="Nature">
        <title>Complex archaea that bridge the gap between prokaryotes and eukaryotes.</title>
        <authorList>
            <person name="Spang A."/>
            <person name="Saw J.H."/>
            <person name="Jorgensen S.L."/>
            <person name="Zaremba-Niedzwiedzka K."/>
            <person name="Martijn J."/>
            <person name="Lind A.E."/>
            <person name="van Eijk R."/>
            <person name="Schleper C."/>
            <person name="Guy L."/>
            <person name="Ettema T.J."/>
        </authorList>
    </citation>
    <scope>NUCLEOTIDE SEQUENCE</scope>
</reference>
<sequence length="151" mass="17113">MQNVADRLSDNGDNPEEETQEQLDTTLKKLKNLTRADGSVVSMTKQELGLLQRILRAADEEYKEQAMWRMCDFIDENEALDHVAAFYEAKELGMDTTFNVAFMFALCSANRKIGKTNLMAQLLDTMQHGKWAQGNVKGKNNDNRNPRSPLA</sequence>
<dbReference type="AlphaFoldDB" id="A0A0F9EZL8"/>
<feature type="region of interest" description="Disordered" evidence="1">
    <location>
        <begin position="131"/>
        <end position="151"/>
    </location>
</feature>
<gene>
    <name evidence="2" type="ORF">LCGC14_2092620</name>
</gene>
<proteinExistence type="predicted"/>
<dbReference type="EMBL" id="LAZR01025522">
    <property type="protein sequence ID" value="KKL71666.1"/>
    <property type="molecule type" value="Genomic_DNA"/>
</dbReference>